<dbReference type="Gene3D" id="1.10.472.10">
    <property type="entry name" value="Cyclin-like"/>
    <property type="match status" value="1"/>
</dbReference>
<dbReference type="InterPro" id="IPR013922">
    <property type="entry name" value="Cyclin_PHO80-like"/>
</dbReference>
<dbReference type="PANTHER" id="PTHR15615">
    <property type="match status" value="1"/>
</dbReference>
<dbReference type="CDD" id="cd20557">
    <property type="entry name" value="CYCLIN_ScPCL1-like"/>
    <property type="match status" value="1"/>
</dbReference>
<evidence type="ECO:0000313" key="2">
    <source>
        <dbReference type="Proteomes" id="UP001479436"/>
    </source>
</evidence>
<dbReference type="PANTHER" id="PTHR15615:SF27">
    <property type="entry name" value="PHO85 CYCLIN CLG1"/>
    <property type="match status" value="1"/>
</dbReference>
<dbReference type="InterPro" id="IPR036915">
    <property type="entry name" value="Cyclin-like_sf"/>
</dbReference>
<reference evidence="1 2" key="1">
    <citation type="submission" date="2023-04" db="EMBL/GenBank/DDBJ databases">
        <title>Genome of Basidiobolus ranarum AG-B5.</title>
        <authorList>
            <person name="Stajich J.E."/>
            <person name="Carter-House D."/>
            <person name="Gryganskyi A."/>
        </authorList>
    </citation>
    <scope>NUCLEOTIDE SEQUENCE [LARGE SCALE GENOMIC DNA]</scope>
    <source>
        <strain evidence="1 2">AG-B5</strain>
    </source>
</reference>
<keyword evidence="2" id="KW-1185">Reference proteome</keyword>
<gene>
    <name evidence="1" type="primary">PCL5_19</name>
    <name evidence="1" type="ORF">K7432_008852</name>
</gene>
<evidence type="ECO:0000313" key="1">
    <source>
        <dbReference type="EMBL" id="KAK9764008.1"/>
    </source>
</evidence>
<dbReference type="SUPFAM" id="SSF47954">
    <property type="entry name" value="Cyclin-like"/>
    <property type="match status" value="1"/>
</dbReference>
<dbReference type="EMBL" id="JASJQH010000514">
    <property type="protein sequence ID" value="KAK9764008.1"/>
    <property type="molecule type" value="Genomic_DNA"/>
</dbReference>
<organism evidence="1 2">
    <name type="scientific">Basidiobolus ranarum</name>
    <dbReference type="NCBI Taxonomy" id="34480"/>
    <lineage>
        <taxon>Eukaryota</taxon>
        <taxon>Fungi</taxon>
        <taxon>Fungi incertae sedis</taxon>
        <taxon>Zoopagomycota</taxon>
        <taxon>Entomophthoromycotina</taxon>
        <taxon>Basidiobolomycetes</taxon>
        <taxon>Basidiobolales</taxon>
        <taxon>Basidiobolaceae</taxon>
        <taxon>Basidiobolus</taxon>
    </lineage>
</organism>
<dbReference type="Pfam" id="PF08613">
    <property type="entry name" value="Cyclin"/>
    <property type="match status" value="1"/>
</dbReference>
<comment type="caution">
    <text evidence="1">The sequence shown here is derived from an EMBL/GenBank/DDBJ whole genome shotgun (WGS) entry which is preliminary data.</text>
</comment>
<sequence length="189" mass="21422">MKDTGALRVVPTRKSVNIKAVHATTEVTILLIQAILRTMKIEPTDEVPLRAFMMHITRHCALTMSHLLCASIYLLRLNQSRPPVSTIQNGQQLFLAAIILSHKFLDDTTKSTRVWSRCSAISISDIIGIEWELFKLLDFNVNISTIAFEKWATLIADWSVPKVSFPSSRTQVNRSSRNFHPYTNVTLTK</sequence>
<accession>A0ABR2WR54</accession>
<name>A0ABR2WR54_9FUNG</name>
<proteinExistence type="predicted"/>
<protein>
    <submittedName>
        <fullName evidence="1">PHO85 cyclin-5</fullName>
    </submittedName>
</protein>
<dbReference type="Proteomes" id="UP001479436">
    <property type="component" value="Unassembled WGS sequence"/>
</dbReference>